<organism evidence="1 2">
    <name type="scientific">Streptomyces alboflavus</name>
    <dbReference type="NCBI Taxonomy" id="67267"/>
    <lineage>
        <taxon>Bacteria</taxon>
        <taxon>Bacillati</taxon>
        <taxon>Actinomycetota</taxon>
        <taxon>Actinomycetes</taxon>
        <taxon>Kitasatosporales</taxon>
        <taxon>Streptomycetaceae</taxon>
        <taxon>Streptomyces</taxon>
    </lineage>
</organism>
<keyword evidence="2" id="KW-1185">Reference proteome</keyword>
<dbReference type="RefSeq" id="WP_100112383.1">
    <property type="nucleotide sequence ID" value="NZ_CP023976.1"/>
</dbReference>
<dbReference type="OrthoDB" id="4209458at2"/>
<gene>
    <name evidence="1" type="ORF">SMD44_p10038</name>
</gene>
<dbReference type="EMBL" id="CP023976">
    <property type="protein sequence ID" value="ATM24537.1"/>
    <property type="molecule type" value="Genomic_DNA"/>
</dbReference>
<dbReference type="KEGG" id="salf:SMD44_p10038"/>
<protein>
    <submittedName>
        <fullName evidence="1">Uncharacterized protein</fullName>
    </submittedName>
</protein>
<proteinExistence type="predicted"/>
<accession>A0A291W3P2</accession>
<evidence type="ECO:0000313" key="2">
    <source>
        <dbReference type="Proteomes" id="UP000195880"/>
    </source>
</evidence>
<dbReference type="Proteomes" id="UP000195880">
    <property type="component" value="Plasmid pMDJK44.1"/>
</dbReference>
<geneLocation type="plasmid" evidence="2">
    <name>pmdjk44.1</name>
</geneLocation>
<name>A0A291W3P2_9ACTN</name>
<reference evidence="1 2" key="1">
    <citation type="submission" date="2017-10" db="EMBL/GenBank/DDBJ databases">
        <title>Streptomyces alboflavus Genome sequencing and assembly.</title>
        <authorList>
            <person name="Wang Y."/>
            <person name="Du B."/>
            <person name="Ding Y."/>
            <person name="Liu H."/>
            <person name="Hou Q."/>
            <person name="Liu K."/>
            <person name="Wang C."/>
            <person name="Yao L."/>
        </authorList>
    </citation>
    <scope>NUCLEOTIDE SEQUENCE [LARGE SCALE GENOMIC DNA]</scope>
    <source>
        <strain evidence="1 2">MDJK44</strain>
        <plasmid evidence="2">Plasmid pmdjk44.1</plasmid>
    </source>
</reference>
<sequence length="98" mass="10570">MTLSSASDSAGLARTPYDITRAIAEALGDQWSSRPGPGGTTGHLSNADGIPFTFGICEAGLFYVRNDYLGEGLHFDLRLCAPTDRIVKAVTYRIDELF</sequence>
<dbReference type="AlphaFoldDB" id="A0A291W3P2"/>
<keyword evidence="1" id="KW-0614">Plasmid</keyword>
<evidence type="ECO:0000313" key="1">
    <source>
        <dbReference type="EMBL" id="ATM24537.1"/>
    </source>
</evidence>